<dbReference type="AlphaFoldDB" id="A0A0F9U8V1"/>
<name>A0A0F9U8V1_9ZZZZ</name>
<feature type="region of interest" description="Disordered" evidence="1">
    <location>
        <begin position="1"/>
        <end position="20"/>
    </location>
</feature>
<organism evidence="2">
    <name type="scientific">marine sediment metagenome</name>
    <dbReference type="NCBI Taxonomy" id="412755"/>
    <lineage>
        <taxon>unclassified sequences</taxon>
        <taxon>metagenomes</taxon>
        <taxon>ecological metagenomes</taxon>
    </lineage>
</organism>
<protein>
    <submittedName>
        <fullName evidence="2">Uncharacterized protein</fullName>
    </submittedName>
</protein>
<accession>A0A0F9U8V1</accession>
<sequence>MKAKDTRQLGKEQTMQGKKTDAGKRCKVVIMDDDDQKVRDAMLLEKDVRDESWSIFVFDWKCVSFASYPEILEIGDFVAPR</sequence>
<dbReference type="EMBL" id="LAZR01000116">
    <property type="protein sequence ID" value="KKN89655.1"/>
    <property type="molecule type" value="Genomic_DNA"/>
</dbReference>
<proteinExistence type="predicted"/>
<reference evidence="2" key="1">
    <citation type="journal article" date="2015" name="Nature">
        <title>Complex archaea that bridge the gap between prokaryotes and eukaryotes.</title>
        <authorList>
            <person name="Spang A."/>
            <person name="Saw J.H."/>
            <person name="Jorgensen S.L."/>
            <person name="Zaremba-Niedzwiedzka K."/>
            <person name="Martijn J."/>
            <person name="Lind A.E."/>
            <person name="van Eijk R."/>
            <person name="Schleper C."/>
            <person name="Guy L."/>
            <person name="Ettema T.J."/>
        </authorList>
    </citation>
    <scope>NUCLEOTIDE SEQUENCE</scope>
</reference>
<gene>
    <name evidence="2" type="ORF">LCGC14_0235010</name>
</gene>
<evidence type="ECO:0000256" key="1">
    <source>
        <dbReference type="SAM" id="MobiDB-lite"/>
    </source>
</evidence>
<evidence type="ECO:0000313" key="2">
    <source>
        <dbReference type="EMBL" id="KKN89655.1"/>
    </source>
</evidence>
<comment type="caution">
    <text evidence="2">The sequence shown here is derived from an EMBL/GenBank/DDBJ whole genome shotgun (WGS) entry which is preliminary data.</text>
</comment>
<feature type="compositionally biased region" description="Basic and acidic residues" evidence="1">
    <location>
        <begin position="1"/>
        <end position="10"/>
    </location>
</feature>